<evidence type="ECO:0000256" key="4">
    <source>
        <dbReference type="HAMAP-Rule" id="MF_00909"/>
    </source>
</evidence>
<feature type="coiled-coil region" evidence="5">
    <location>
        <begin position="401"/>
        <end position="428"/>
    </location>
</feature>
<dbReference type="Pfam" id="PF12327">
    <property type="entry name" value="FtsZ_C"/>
    <property type="match status" value="1"/>
</dbReference>
<sequence length="440" mass="48121">MIKKSKKIIKKEPVAPDQPESVKKVKIRVVGIGGGGGNIVSEIAGRIGGASFVAANTDRQALKHISRKVTPFQFGESFTHGLGTGMNPEIAALAAEADKEKIKKIFQGQDLTIIIATLGSGAGSGASPYFAKISRSLGNLTLGIFTLPFKFEGEKKREIARVALDNLKSKVNAFVVVPNERIFQIVDKTTPLVSAFSEINKILAKDIEGLIEIIFQPGLINIDFADLRTILSGTGKLAFLNTIEVPKSEGATKEAIEKTVNSPLFPYNVKGAKGVLFNIAGEKDLELSEVSQISETIFNLTNKEAKIIFGVSQGQRYKGIIKTALLAVGCQARDFFGDLPRPKTSRKAEKKVIVKKTNPPKARAFRRARKKKKIARQKKLPLAIPVKIEERPSFAKASEGKQEIRKNALQVRQEAEQEEAKILAEEQAWQAPAFLRKKID</sequence>
<comment type="caution">
    <text evidence="4">Lacks conserved residue(s) required for the propagation of feature annotation.</text>
</comment>
<dbReference type="GO" id="GO:0032153">
    <property type="term" value="C:cell division site"/>
    <property type="evidence" value="ECO:0007669"/>
    <property type="project" value="UniProtKB-UniRule"/>
</dbReference>
<dbReference type="InterPro" id="IPR024757">
    <property type="entry name" value="FtsZ_C"/>
</dbReference>
<keyword evidence="4" id="KW-0717">Septation</keyword>
<dbReference type="InterPro" id="IPR003008">
    <property type="entry name" value="Tubulin_FtsZ_GTPase"/>
</dbReference>
<evidence type="ECO:0000256" key="1">
    <source>
        <dbReference type="ARBA" id="ARBA00009690"/>
    </source>
</evidence>
<name>A0A1G2EB03_9BACT</name>
<dbReference type="GO" id="GO:0005525">
    <property type="term" value="F:GTP binding"/>
    <property type="evidence" value="ECO:0007669"/>
    <property type="project" value="UniProtKB-UniRule"/>
</dbReference>
<dbReference type="GO" id="GO:0043093">
    <property type="term" value="P:FtsZ-dependent cytokinesis"/>
    <property type="evidence" value="ECO:0007669"/>
    <property type="project" value="UniProtKB-UniRule"/>
</dbReference>
<dbReference type="HAMAP" id="MF_00909">
    <property type="entry name" value="FtsZ"/>
    <property type="match status" value="1"/>
</dbReference>
<dbReference type="PRINTS" id="PR00423">
    <property type="entry name" value="CELLDVISFTSZ"/>
</dbReference>
<feature type="domain" description="Tubulin/FtsZ GTPase" evidence="6">
    <location>
        <begin position="26"/>
        <end position="218"/>
    </location>
</feature>
<comment type="caution">
    <text evidence="8">The sequence shown here is derived from an EMBL/GenBank/DDBJ whole genome shotgun (WGS) entry which is preliminary data.</text>
</comment>
<keyword evidence="4" id="KW-0131">Cell cycle</keyword>
<dbReference type="Proteomes" id="UP000176406">
    <property type="component" value="Unassembled WGS sequence"/>
</dbReference>
<keyword evidence="3 4" id="KW-0342">GTP-binding</keyword>
<proteinExistence type="inferred from homology"/>
<feature type="binding site" evidence="4">
    <location>
        <position position="156"/>
    </location>
    <ligand>
        <name>GTP</name>
        <dbReference type="ChEBI" id="CHEBI:37565"/>
    </ligand>
</feature>
<dbReference type="GO" id="GO:0003924">
    <property type="term" value="F:GTPase activity"/>
    <property type="evidence" value="ECO:0007669"/>
    <property type="project" value="UniProtKB-UniRule"/>
</dbReference>
<comment type="subcellular location">
    <subcellularLocation>
        <location evidence="4">Cytoplasm</location>
    </subcellularLocation>
    <text evidence="4">Assembles at midcell at the inner surface of the cytoplasmic membrane.</text>
</comment>
<dbReference type="GO" id="GO:0005737">
    <property type="term" value="C:cytoplasm"/>
    <property type="evidence" value="ECO:0007669"/>
    <property type="project" value="UniProtKB-SubCell"/>
</dbReference>
<dbReference type="SMART" id="SM00865">
    <property type="entry name" value="Tubulin_C"/>
    <property type="match status" value="1"/>
</dbReference>
<evidence type="ECO:0000259" key="6">
    <source>
        <dbReference type="SMART" id="SM00864"/>
    </source>
</evidence>
<dbReference type="Gene3D" id="3.40.50.1440">
    <property type="entry name" value="Tubulin/FtsZ, GTPase domain"/>
    <property type="match status" value="1"/>
</dbReference>
<feature type="binding site" evidence="4">
    <location>
        <begin position="34"/>
        <end position="38"/>
    </location>
    <ligand>
        <name>GTP</name>
        <dbReference type="ChEBI" id="CHEBI:37565"/>
    </ligand>
</feature>
<comment type="subunit">
    <text evidence="4">Homodimer. Polymerizes to form a dynamic ring structure in a strictly GTP-dependent manner. Interacts directly with several other division proteins.</text>
</comment>
<accession>A0A1G2EB03</accession>
<evidence type="ECO:0000256" key="3">
    <source>
        <dbReference type="ARBA" id="ARBA00023134"/>
    </source>
</evidence>
<comment type="function">
    <text evidence="4">Essential cell division protein that forms a contractile ring structure (Z ring) at the future cell division site. The regulation of the ring assembly controls the timing and the location of cell division. One of the functions of the FtsZ ring is to recruit other cell division proteins to the septum to produce a new cell wall between the dividing cells. Binds GTP and shows GTPase activity.</text>
</comment>
<dbReference type="InterPro" id="IPR008280">
    <property type="entry name" value="Tub_FtsZ_C"/>
</dbReference>
<dbReference type="SUPFAM" id="SSF55307">
    <property type="entry name" value="Tubulin C-terminal domain-like"/>
    <property type="match status" value="1"/>
</dbReference>
<dbReference type="GO" id="GO:0051258">
    <property type="term" value="P:protein polymerization"/>
    <property type="evidence" value="ECO:0007669"/>
    <property type="project" value="UniProtKB-UniRule"/>
</dbReference>
<evidence type="ECO:0000313" key="8">
    <source>
        <dbReference type="EMBL" id="OGZ22481.1"/>
    </source>
</evidence>
<dbReference type="EMBL" id="MHMG01000044">
    <property type="protein sequence ID" value="OGZ22481.1"/>
    <property type="molecule type" value="Genomic_DNA"/>
</dbReference>
<dbReference type="InterPro" id="IPR036525">
    <property type="entry name" value="Tubulin/FtsZ_GTPase_sf"/>
</dbReference>
<dbReference type="SUPFAM" id="SSF52490">
    <property type="entry name" value="Tubulin nucleotide-binding domain-like"/>
    <property type="match status" value="1"/>
</dbReference>
<dbReference type="SMART" id="SM00864">
    <property type="entry name" value="Tubulin"/>
    <property type="match status" value="1"/>
</dbReference>
<dbReference type="InterPro" id="IPR018316">
    <property type="entry name" value="Tubulin/FtsZ_2-layer-sand-dom"/>
</dbReference>
<dbReference type="InterPro" id="IPR000158">
    <property type="entry name" value="Cell_div_FtsZ"/>
</dbReference>
<dbReference type="AlphaFoldDB" id="A0A1G2EB03"/>
<evidence type="ECO:0000256" key="2">
    <source>
        <dbReference type="ARBA" id="ARBA00022741"/>
    </source>
</evidence>
<evidence type="ECO:0000256" key="5">
    <source>
        <dbReference type="SAM" id="Coils"/>
    </source>
</evidence>
<dbReference type="Pfam" id="PF00091">
    <property type="entry name" value="Tubulin"/>
    <property type="match status" value="1"/>
</dbReference>
<evidence type="ECO:0000259" key="7">
    <source>
        <dbReference type="SMART" id="SM00865"/>
    </source>
</evidence>
<keyword evidence="2 4" id="KW-0547">Nucleotide-binding</keyword>
<dbReference type="PANTHER" id="PTHR30314">
    <property type="entry name" value="CELL DIVISION PROTEIN FTSZ-RELATED"/>
    <property type="match status" value="1"/>
</dbReference>
<comment type="similarity">
    <text evidence="1 4">Belongs to the FtsZ family.</text>
</comment>
<gene>
    <name evidence="4" type="primary">ftsZ</name>
    <name evidence="8" type="ORF">A3A08_01180</name>
</gene>
<feature type="binding site" evidence="4">
    <location>
        <position position="152"/>
    </location>
    <ligand>
        <name>GTP</name>
        <dbReference type="ChEBI" id="CHEBI:37565"/>
    </ligand>
</feature>
<dbReference type="GO" id="GO:0000917">
    <property type="term" value="P:division septum assembly"/>
    <property type="evidence" value="ECO:0007669"/>
    <property type="project" value="UniProtKB-KW"/>
</dbReference>
<keyword evidence="5" id="KW-0175">Coiled coil</keyword>
<organism evidence="8 9">
    <name type="scientific">Candidatus Nealsonbacteria bacterium RIFCSPLOWO2_01_FULL_41_9</name>
    <dbReference type="NCBI Taxonomy" id="1801671"/>
    <lineage>
        <taxon>Bacteria</taxon>
        <taxon>Candidatus Nealsoniibacteriota</taxon>
    </lineage>
</organism>
<dbReference type="CDD" id="cd02201">
    <property type="entry name" value="FtsZ_type1"/>
    <property type="match status" value="1"/>
</dbReference>
<keyword evidence="4" id="KW-0132">Cell division</keyword>
<dbReference type="InterPro" id="IPR045061">
    <property type="entry name" value="FtsZ/CetZ"/>
</dbReference>
<dbReference type="PANTHER" id="PTHR30314:SF3">
    <property type="entry name" value="MITOCHONDRIAL DIVISION PROTEIN FSZA"/>
    <property type="match status" value="1"/>
</dbReference>
<protein>
    <recommendedName>
        <fullName evidence="4">Cell division protein FtsZ</fullName>
    </recommendedName>
</protein>
<reference evidence="8 9" key="1">
    <citation type="journal article" date="2016" name="Nat. Commun.">
        <title>Thousands of microbial genomes shed light on interconnected biogeochemical processes in an aquifer system.</title>
        <authorList>
            <person name="Anantharaman K."/>
            <person name="Brown C.T."/>
            <person name="Hug L.A."/>
            <person name="Sharon I."/>
            <person name="Castelle C.J."/>
            <person name="Probst A.J."/>
            <person name="Thomas B.C."/>
            <person name="Singh A."/>
            <person name="Wilkins M.J."/>
            <person name="Karaoz U."/>
            <person name="Brodie E.L."/>
            <person name="Williams K.H."/>
            <person name="Hubbard S.S."/>
            <person name="Banfield J.F."/>
        </authorList>
    </citation>
    <scope>NUCLEOTIDE SEQUENCE [LARGE SCALE GENOMIC DNA]</scope>
</reference>
<keyword evidence="4" id="KW-0963">Cytoplasm</keyword>
<feature type="binding site" evidence="4">
    <location>
        <position position="200"/>
    </location>
    <ligand>
        <name>GTP</name>
        <dbReference type="ChEBI" id="CHEBI:37565"/>
    </ligand>
</feature>
<feature type="domain" description="Tubulin/FtsZ 2-layer sandwich" evidence="7">
    <location>
        <begin position="220"/>
        <end position="339"/>
    </location>
</feature>
<evidence type="ECO:0000313" key="9">
    <source>
        <dbReference type="Proteomes" id="UP000176406"/>
    </source>
</evidence>